<evidence type="ECO:0000313" key="4">
    <source>
        <dbReference type="EMBL" id="KAK9786671.1"/>
    </source>
</evidence>
<keyword evidence="2" id="KW-0175">Coiled coil</keyword>
<feature type="compositionally biased region" description="Basic and acidic residues" evidence="3">
    <location>
        <begin position="331"/>
        <end position="344"/>
    </location>
</feature>
<protein>
    <recommendedName>
        <fullName evidence="6">Luc7-like protein 3</fullName>
    </recommendedName>
</protein>
<gene>
    <name evidence="4" type="ORF">WJX73_003841</name>
</gene>
<keyword evidence="5" id="KW-1185">Reference proteome</keyword>
<accession>A0AAW1NMA5</accession>
<feature type="coiled-coil region" evidence="2">
    <location>
        <begin position="123"/>
        <end position="153"/>
    </location>
</feature>
<comment type="similarity">
    <text evidence="1">Belongs to the Luc7 family.</text>
</comment>
<name>A0AAW1NMA5_9CHLO</name>
<dbReference type="Pfam" id="PF03194">
    <property type="entry name" value="LUC7"/>
    <property type="match status" value="1"/>
</dbReference>
<reference evidence="4 5" key="1">
    <citation type="journal article" date="2024" name="Nat. Commun.">
        <title>Phylogenomics reveals the evolutionary origins of lichenization in chlorophyte algae.</title>
        <authorList>
            <person name="Puginier C."/>
            <person name="Libourel C."/>
            <person name="Otte J."/>
            <person name="Skaloud P."/>
            <person name="Haon M."/>
            <person name="Grisel S."/>
            <person name="Petersen M."/>
            <person name="Berrin J.G."/>
            <person name="Delaux P.M."/>
            <person name="Dal Grande F."/>
            <person name="Keller J."/>
        </authorList>
    </citation>
    <scope>NUCLEOTIDE SEQUENCE [LARGE SCALE GENOMIC DNA]</scope>
    <source>
        <strain evidence="4 5">SAG 2036</strain>
    </source>
</reference>
<evidence type="ECO:0000256" key="1">
    <source>
        <dbReference type="ARBA" id="ARBA00005655"/>
    </source>
</evidence>
<feature type="region of interest" description="Disordered" evidence="3">
    <location>
        <begin position="231"/>
        <end position="344"/>
    </location>
</feature>
<sequence>MDAQRAMLDELMGKERNVPLTERTGRALKFSDPEICKYNLAGLCPYGLFRNTRSDLGPCKYEMHDDDLQYEPVLEQWQQLTDHERERYGYEQELHSVLVQLVKEMDRKIERQKERANKEAEPRKLAEKEREQLDAIKARQKEASEKSERLAEDADVDGSEMFAKQAEAFARQHDNLCKQFMQPERTMTVCEVCGVFINSTDNDQRRADHLAGKQYLGWLAIREKLTELNEKRKALPPPPPAGLTSRPSSGRPSDADDRRRRDRDPEPDRHRRDSDRHRDRDRERDYRDRDRDRDRDRHRDRDRERSHTSDGRRRSEYAPPSDLYRSGSSSRRHDSHSDKRRREY</sequence>
<feature type="compositionally biased region" description="Basic and acidic residues" evidence="3">
    <location>
        <begin position="253"/>
        <end position="316"/>
    </location>
</feature>
<dbReference type="GO" id="GO:0005685">
    <property type="term" value="C:U1 snRNP"/>
    <property type="evidence" value="ECO:0007669"/>
    <property type="project" value="InterPro"/>
</dbReference>
<proteinExistence type="inferred from homology"/>
<evidence type="ECO:0000256" key="3">
    <source>
        <dbReference type="SAM" id="MobiDB-lite"/>
    </source>
</evidence>
<evidence type="ECO:0000256" key="2">
    <source>
        <dbReference type="SAM" id="Coils"/>
    </source>
</evidence>
<dbReference type="InterPro" id="IPR004882">
    <property type="entry name" value="Luc7-rel"/>
</dbReference>
<dbReference type="AlphaFoldDB" id="A0AAW1NMA5"/>
<dbReference type="PANTHER" id="PTHR12375">
    <property type="entry name" value="RNA-BINDING PROTEIN LUC7-RELATED"/>
    <property type="match status" value="1"/>
</dbReference>
<evidence type="ECO:0008006" key="6">
    <source>
        <dbReference type="Google" id="ProtNLM"/>
    </source>
</evidence>
<dbReference type="Proteomes" id="UP001465755">
    <property type="component" value="Unassembled WGS sequence"/>
</dbReference>
<dbReference type="EMBL" id="JALJOQ010000267">
    <property type="protein sequence ID" value="KAK9786671.1"/>
    <property type="molecule type" value="Genomic_DNA"/>
</dbReference>
<dbReference type="GO" id="GO:0003729">
    <property type="term" value="F:mRNA binding"/>
    <property type="evidence" value="ECO:0007669"/>
    <property type="project" value="InterPro"/>
</dbReference>
<evidence type="ECO:0000313" key="5">
    <source>
        <dbReference type="Proteomes" id="UP001465755"/>
    </source>
</evidence>
<comment type="caution">
    <text evidence="4">The sequence shown here is derived from an EMBL/GenBank/DDBJ whole genome shotgun (WGS) entry which is preliminary data.</text>
</comment>
<organism evidence="4 5">
    <name type="scientific">Symbiochloris irregularis</name>
    <dbReference type="NCBI Taxonomy" id="706552"/>
    <lineage>
        <taxon>Eukaryota</taxon>
        <taxon>Viridiplantae</taxon>
        <taxon>Chlorophyta</taxon>
        <taxon>core chlorophytes</taxon>
        <taxon>Trebouxiophyceae</taxon>
        <taxon>Trebouxiales</taxon>
        <taxon>Trebouxiaceae</taxon>
        <taxon>Symbiochloris</taxon>
    </lineage>
</organism>
<dbReference type="GO" id="GO:0006376">
    <property type="term" value="P:mRNA splice site recognition"/>
    <property type="evidence" value="ECO:0007669"/>
    <property type="project" value="InterPro"/>
</dbReference>